<dbReference type="InterPro" id="IPR036249">
    <property type="entry name" value="Thioredoxin-like_sf"/>
</dbReference>
<protein>
    <recommendedName>
        <fullName evidence="5">Glutathione S-transferase</fullName>
    </recommendedName>
</protein>
<dbReference type="Gene3D" id="1.20.1050.10">
    <property type="match status" value="1"/>
</dbReference>
<dbReference type="InterPro" id="IPR050983">
    <property type="entry name" value="GST_Omega/HSP26"/>
</dbReference>
<dbReference type="PROSITE" id="PS50404">
    <property type="entry name" value="GST_NTER"/>
    <property type="match status" value="1"/>
</dbReference>
<dbReference type="OrthoDB" id="412788at2759"/>
<dbReference type="PANTHER" id="PTHR43968">
    <property type="match status" value="1"/>
</dbReference>
<feature type="domain" description="GST C-terminal" evidence="2">
    <location>
        <begin position="147"/>
        <end position="285"/>
    </location>
</feature>
<accession>A0A8H4XPB2</accession>
<dbReference type="Gene3D" id="3.40.30.10">
    <property type="entry name" value="Glutaredoxin"/>
    <property type="match status" value="1"/>
</dbReference>
<dbReference type="Pfam" id="PF02798">
    <property type="entry name" value="GST_N"/>
    <property type="match status" value="1"/>
</dbReference>
<dbReference type="AlphaFoldDB" id="A0A8H4XPB2"/>
<dbReference type="GO" id="GO:0005737">
    <property type="term" value="C:cytoplasm"/>
    <property type="evidence" value="ECO:0007669"/>
    <property type="project" value="TreeGrafter"/>
</dbReference>
<name>A0A8H4XPB2_9HYPO</name>
<dbReference type="PANTHER" id="PTHR43968:SF6">
    <property type="entry name" value="GLUTATHIONE S-TRANSFERASE OMEGA"/>
    <property type="match status" value="1"/>
</dbReference>
<dbReference type="SUPFAM" id="SSF47616">
    <property type="entry name" value="GST C-terminal domain-like"/>
    <property type="match status" value="1"/>
</dbReference>
<proteinExistence type="predicted"/>
<feature type="domain" description="GST N-terminal" evidence="1">
    <location>
        <begin position="3"/>
        <end position="89"/>
    </location>
</feature>
<reference evidence="3" key="1">
    <citation type="journal article" date="2020" name="BMC Genomics">
        <title>Correction to: Identification and distribution of gene clusters required for synthesis of sphingolipid metabolism inhibitors in diverse species of the filamentous fungus Fusarium.</title>
        <authorList>
            <person name="Kim H.S."/>
            <person name="Lohmar J.M."/>
            <person name="Busman M."/>
            <person name="Brown D.W."/>
            <person name="Naumann T.A."/>
            <person name="Divon H.H."/>
            <person name="Lysoe E."/>
            <person name="Uhlig S."/>
            <person name="Proctor R.H."/>
        </authorList>
    </citation>
    <scope>NUCLEOTIDE SEQUENCE</scope>
    <source>
        <strain evidence="3">NRRL 22465</strain>
    </source>
</reference>
<dbReference type="InterPro" id="IPR036282">
    <property type="entry name" value="Glutathione-S-Trfase_C_sf"/>
</dbReference>
<comment type="caution">
    <text evidence="3">The sequence shown here is derived from an EMBL/GenBank/DDBJ whole genome shotgun (WGS) entry which is preliminary data.</text>
</comment>
<evidence type="ECO:0000259" key="2">
    <source>
        <dbReference type="PROSITE" id="PS50405"/>
    </source>
</evidence>
<dbReference type="PROSITE" id="PS50405">
    <property type="entry name" value="GST_CTER"/>
    <property type="match status" value="1"/>
</dbReference>
<dbReference type="InterPro" id="IPR010987">
    <property type="entry name" value="Glutathione-S-Trfase_C-like"/>
</dbReference>
<dbReference type="CDD" id="cd00570">
    <property type="entry name" value="GST_N_family"/>
    <property type="match status" value="1"/>
</dbReference>
<evidence type="ECO:0008006" key="5">
    <source>
        <dbReference type="Google" id="ProtNLM"/>
    </source>
</evidence>
<sequence length="285" mass="32294">MAPKLTVYSFVGSQWAGVVHLALAEKGFSKDEYTVKEVDLVKAENFDPKYLEVNTNGTIPSLVSSSLDKPLVESTDILRYLDSLGTTTLAQTNPQLQQRTQDLINLVHSGNVDTNVILLNARDPEEMERKAASPWKDFVQNRQTKLDEEHEAGPETPFYRFKRQENAALYRFYSTSVGRHHQEFFERSHAMYRAFATGMNKLENLLVLPYAAGDSVTEADFHVVPWLAHAMWGADTESSEIHNFGPLESLIQKSEPGFSVGPRTREWWRNIAAAESFQTVYPTLH</sequence>
<organism evidence="3 4">
    <name type="scientific">Fusarium zealandicum</name>
    <dbReference type="NCBI Taxonomy" id="1053134"/>
    <lineage>
        <taxon>Eukaryota</taxon>
        <taxon>Fungi</taxon>
        <taxon>Dikarya</taxon>
        <taxon>Ascomycota</taxon>
        <taxon>Pezizomycotina</taxon>
        <taxon>Sordariomycetes</taxon>
        <taxon>Hypocreomycetidae</taxon>
        <taxon>Hypocreales</taxon>
        <taxon>Nectriaceae</taxon>
        <taxon>Fusarium</taxon>
        <taxon>Fusarium staphyleae species complex</taxon>
    </lineage>
</organism>
<dbReference type="InterPro" id="IPR004045">
    <property type="entry name" value="Glutathione_S-Trfase_N"/>
</dbReference>
<gene>
    <name evidence="3" type="ORF">FZEAL_877</name>
</gene>
<reference evidence="3" key="2">
    <citation type="submission" date="2020-05" db="EMBL/GenBank/DDBJ databases">
        <authorList>
            <person name="Kim H.-S."/>
            <person name="Proctor R.H."/>
            <person name="Brown D.W."/>
        </authorList>
    </citation>
    <scope>NUCLEOTIDE SEQUENCE</scope>
    <source>
        <strain evidence="3">NRRL 22465</strain>
    </source>
</reference>
<dbReference type="SUPFAM" id="SSF52833">
    <property type="entry name" value="Thioredoxin-like"/>
    <property type="match status" value="1"/>
</dbReference>
<dbReference type="EMBL" id="JABEYC010000048">
    <property type="protein sequence ID" value="KAF4983793.1"/>
    <property type="molecule type" value="Genomic_DNA"/>
</dbReference>
<evidence type="ECO:0000313" key="3">
    <source>
        <dbReference type="EMBL" id="KAF4983793.1"/>
    </source>
</evidence>
<evidence type="ECO:0000313" key="4">
    <source>
        <dbReference type="Proteomes" id="UP000635477"/>
    </source>
</evidence>
<keyword evidence="4" id="KW-1185">Reference proteome</keyword>
<evidence type="ECO:0000259" key="1">
    <source>
        <dbReference type="PROSITE" id="PS50404"/>
    </source>
</evidence>
<dbReference type="Proteomes" id="UP000635477">
    <property type="component" value="Unassembled WGS sequence"/>
</dbReference>